<organism evidence="1 2">
    <name type="scientific">Candidatus Woesebacteria bacterium GW2011_GWD1_38_10</name>
    <dbReference type="NCBI Taxonomy" id="1618592"/>
    <lineage>
        <taxon>Bacteria</taxon>
        <taxon>Candidatus Woeseibacteriota</taxon>
    </lineage>
</organism>
<accession>A0A0G0ICD0</accession>
<dbReference type="EMBL" id="LBTW01000027">
    <property type="protein sequence ID" value="KKQ48610.1"/>
    <property type="molecule type" value="Genomic_DNA"/>
</dbReference>
<name>A0A0G0ICD0_9BACT</name>
<dbReference type="AlphaFoldDB" id="A0A0G0ICD0"/>
<comment type="caution">
    <text evidence="1">The sequence shown here is derived from an EMBL/GenBank/DDBJ whole genome shotgun (WGS) entry which is preliminary data.</text>
</comment>
<reference evidence="1 2" key="1">
    <citation type="journal article" date="2015" name="Nature">
        <title>rRNA introns, odd ribosomes, and small enigmatic genomes across a large radiation of phyla.</title>
        <authorList>
            <person name="Brown C.T."/>
            <person name="Hug L.A."/>
            <person name="Thomas B.C."/>
            <person name="Sharon I."/>
            <person name="Castelle C.J."/>
            <person name="Singh A."/>
            <person name="Wilkins M.J."/>
            <person name="Williams K.H."/>
            <person name="Banfield J.F."/>
        </authorList>
    </citation>
    <scope>NUCLEOTIDE SEQUENCE [LARGE SCALE GENOMIC DNA]</scope>
</reference>
<proteinExistence type="predicted"/>
<sequence>MIKLIKSGNYTLVETKSDIKILTLDGKSYVWVFTRSIGEMLVTTRITHKTDQKLAKGEYRLYEVENEPKLVDTLHLELQICEGEYYAIPPKGCWQGYLLITGFPKDKKTRSRIIPTEETISKRF</sequence>
<gene>
    <name evidence="1" type="ORF">US67_C0027G0012</name>
</gene>
<dbReference type="Proteomes" id="UP000034366">
    <property type="component" value="Unassembled WGS sequence"/>
</dbReference>
<evidence type="ECO:0000313" key="1">
    <source>
        <dbReference type="EMBL" id="KKQ48610.1"/>
    </source>
</evidence>
<evidence type="ECO:0000313" key="2">
    <source>
        <dbReference type="Proteomes" id="UP000034366"/>
    </source>
</evidence>
<protein>
    <submittedName>
        <fullName evidence="1">Uncharacterized protein</fullName>
    </submittedName>
</protein>